<dbReference type="PANTHER" id="PTHR43252">
    <property type="entry name" value="TRANSCRIPTIONAL REGULATOR YQJI"/>
    <property type="match status" value="1"/>
</dbReference>
<sequence length="233" mass="27259">MSPHFIRRKIPITIITRIFPFPSLPCYTVSMLNPTMYLNSIVLVQYCMSSISNMETALLGLLSERPMYPYEIEKNVWEHDMRYWTEISLSSIYKVLEKLEKKLLVDVNLTVTDTNKVKKIYSITEKGKKELKERIVEIMSELEVSIHQIDLALANLSILTTEEVNEVLGKYLKSIDERITCYKELEKYLLEHECAVGNLALSKRRQFLMKAEREWVISFLDEFNTESGEESNE</sequence>
<dbReference type="GeneID" id="97610063"/>
<dbReference type="PANTHER" id="PTHR43252:SF7">
    <property type="entry name" value="TRANSCRIPTIONAL REGULATOR YQJI"/>
    <property type="match status" value="1"/>
</dbReference>
<dbReference type="RefSeq" id="WP_109941170.1">
    <property type="nucleotide sequence ID" value="NZ_CP176366.1"/>
</dbReference>
<dbReference type="EMBL" id="QGMZ01000020">
    <property type="protein sequence ID" value="PWR73274.1"/>
    <property type="molecule type" value="Genomic_DNA"/>
</dbReference>
<dbReference type="AlphaFoldDB" id="A0A2V2MYQ5"/>
<feature type="domain" description="Transcription regulator PadR N-terminal" evidence="1">
    <location>
        <begin position="58"/>
        <end position="133"/>
    </location>
</feature>
<evidence type="ECO:0000313" key="3">
    <source>
        <dbReference type="Proteomes" id="UP000245934"/>
    </source>
</evidence>
<evidence type="ECO:0000259" key="1">
    <source>
        <dbReference type="Pfam" id="PF03551"/>
    </source>
</evidence>
<evidence type="ECO:0000313" key="2">
    <source>
        <dbReference type="EMBL" id="PWR73274.1"/>
    </source>
</evidence>
<dbReference type="InterPro" id="IPR005149">
    <property type="entry name" value="Tscrpt_reg_PadR_N"/>
</dbReference>
<reference evidence="2 3" key="1">
    <citation type="submission" date="2018-05" db="EMBL/GenBank/DDBJ databases">
        <title>Draft genome of Methanospirillum stamsii Pt1.</title>
        <authorList>
            <person name="Dueholm M.S."/>
            <person name="Nielsen P.H."/>
            <person name="Bakmann L.F."/>
            <person name="Otzen D.E."/>
        </authorList>
    </citation>
    <scope>NUCLEOTIDE SEQUENCE [LARGE SCALE GENOMIC DNA]</scope>
    <source>
        <strain evidence="2 3">Pt1</strain>
    </source>
</reference>
<dbReference type="Pfam" id="PF03551">
    <property type="entry name" value="PadR"/>
    <property type="match status" value="1"/>
</dbReference>
<keyword evidence="3" id="KW-1185">Reference proteome</keyword>
<accession>A0A2V2MYQ5</accession>
<comment type="caution">
    <text evidence="2">The sequence shown here is derived from an EMBL/GenBank/DDBJ whole genome shotgun (WGS) entry which is preliminary data.</text>
</comment>
<gene>
    <name evidence="2" type="ORF">DLD82_10980</name>
</gene>
<dbReference type="InterPro" id="IPR036390">
    <property type="entry name" value="WH_DNA-bd_sf"/>
</dbReference>
<name>A0A2V2MYQ5_9EURY</name>
<dbReference type="SUPFAM" id="SSF46785">
    <property type="entry name" value="Winged helix' DNA-binding domain"/>
    <property type="match status" value="1"/>
</dbReference>
<protein>
    <submittedName>
        <fullName evidence="2">PadR family transcriptional regulator</fullName>
    </submittedName>
</protein>
<dbReference type="InterPro" id="IPR036388">
    <property type="entry name" value="WH-like_DNA-bd_sf"/>
</dbReference>
<dbReference type="Proteomes" id="UP000245934">
    <property type="component" value="Unassembled WGS sequence"/>
</dbReference>
<organism evidence="2 3">
    <name type="scientific">Methanospirillum stamsii</name>
    <dbReference type="NCBI Taxonomy" id="1277351"/>
    <lineage>
        <taxon>Archaea</taxon>
        <taxon>Methanobacteriati</taxon>
        <taxon>Methanobacteriota</taxon>
        <taxon>Stenosarchaea group</taxon>
        <taxon>Methanomicrobia</taxon>
        <taxon>Methanomicrobiales</taxon>
        <taxon>Methanospirillaceae</taxon>
        <taxon>Methanospirillum</taxon>
    </lineage>
</organism>
<dbReference type="Gene3D" id="1.10.10.10">
    <property type="entry name" value="Winged helix-like DNA-binding domain superfamily/Winged helix DNA-binding domain"/>
    <property type="match status" value="1"/>
</dbReference>
<proteinExistence type="predicted"/>